<feature type="transmembrane region" description="Helical" evidence="1">
    <location>
        <begin position="12"/>
        <end position="32"/>
    </location>
</feature>
<dbReference type="EMBL" id="MGHH01000014">
    <property type="protein sequence ID" value="OGM63950.1"/>
    <property type="molecule type" value="Genomic_DNA"/>
</dbReference>
<protein>
    <recommendedName>
        <fullName evidence="4">DUF4367 domain-containing protein</fullName>
    </recommendedName>
</protein>
<evidence type="ECO:0000313" key="2">
    <source>
        <dbReference type="EMBL" id="OGM63950.1"/>
    </source>
</evidence>
<evidence type="ECO:0000313" key="3">
    <source>
        <dbReference type="Proteomes" id="UP000176725"/>
    </source>
</evidence>
<accession>A0A1F8BJ03</accession>
<evidence type="ECO:0000256" key="1">
    <source>
        <dbReference type="SAM" id="Phobius"/>
    </source>
</evidence>
<proteinExistence type="predicted"/>
<reference evidence="2 3" key="1">
    <citation type="journal article" date="2016" name="Nat. Commun.">
        <title>Thousands of microbial genomes shed light on interconnected biogeochemical processes in an aquifer system.</title>
        <authorList>
            <person name="Anantharaman K."/>
            <person name="Brown C.T."/>
            <person name="Hug L.A."/>
            <person name="Sharon I."/>
            <person name="Castelle C.J."/>
            <person name="Probst A.J."/>
            <person name="Thomas B.C."/>
            <person name="Singh A."/>
            <person name="Wilkins M.J."/>
            <person name="Karaoz U."/>
            <person name="Brodie E.L."/>
            <person name="Williams K.H."/>
            <person name="Hubbard S.S."/>
            <person name="Banfield J.F."/>
        </authorList>
    </citation>
    <scope>NUCLEOTIDE SEQUENCE [LARGE SCALE GENOMIC DNA]</scope>
</reference>
<name>A0A1F8BJ03_9BACT</name>
<sequence length="198" mass="22640">MQSHGQKKPDILKVGVFIMFLALAFLSVYLYLNKSDFVQTSSVVSPTPGKTTGDNINPTATPNLKWEEYRNEEFRFRVERPKFLYEREFKDQGGYVFFIRFEETKFSIEKGVAIGVSGKTYEEEVEGTKTILTESGAKLVKEDKITVDDFEGTRLDFEPTGEGEKRSVVIFSKGDYSYSISTVPEQVEKVIESFKFLE</sequence>
<keyword evidence="1" id="KW-1133">Transmembrane helix</keyword>
<organism evidence="2 3">
    <name type="scientific">Candidatus Woesebacteria bacterium RIFCSPLOWO2_01_FULL_39_25</name>
    <dbReference type="NCBI Taxonomy" id="1802521"/>
    <lineage>
        <taxon>Bacteria</taxon>
        <taxon>Candidatus Woeseibacteriota</taxon>
    </lineage>
</organism>
<dbReference type="Proteomes" id="UP000176725">
    <property type="component" value="Unassembled WGS sequence"/>
</dbReference>
<gene>
    <name evidence="2" type="ORF">A2893_00370</name>
</gene>
<evidence type="ECO:0008006" key="4">
    <source>
        <dbReference type="Google" id="ProtNLM"/>
    </source>
</evidence>
<keyword evidence="1" id="KW-0812">Transmembrane</keyword>
<dbReference type="AlphaFoldDB" id="A0A1F8BJ03"/>
<comment type="caution">
    <text evidence="2">The sequence shown here is derived from an EMBL/GenBank/DDBJ whole genome shotgun (WGS) entry which is preliminary data.</text>
</comment>
<keyword evidence="1" id="KW-0472">Membrane</keyword>